<dbReference type="Gene3D" id="3.50.4.10">
    <property type="entry name" value="Hepatocyte Growth Factor"/>
    <property type="match status" value="1"/>
</dbReference>
<dbReference type="PROSITE" id="PS50948">
    <property type="entry name" value="PAN"/>
    <property type="match status" value="1"/>
</dbReference>
<dbReference type="Proteomes" id="UP001186944">
    <property type="component" value="Unassembled WGS sequence"/>
</dbReference>
<evidence type="ECO:0000313" key="2">
    <source>
        <dbReference type="EMBL" id="KAK3088584.1"/>
    </source>
</evidence>
<dbReference type="AlphaFoldDB" id="A0AA88XQJ0"/>
<gene>
    <name evidence="2" type="ORF">FSP39_020908</name>
</gene>
<evidence type="ECO:0000259" key="1">
    <source>
        <dbReference type="PROSITE" id="PS50948"/>
    </source>
</evidence>
<name>A0AA88XQJ0_PINIB</name>
<organism evidence="2 3">
    <name type="scientific">Pinctada imbricata</name>
    <name type="common">Atlantic pearl-oyster</name>
    <name type="synonym">Pinctada martensii</name>
    <dbReference type="NCBI Taxonomy" id="66713"/>
    <lineage>
        <taxon>Eukaryota</taxon>
        <taxon>Metazoa</taxon>
        <taxon>Spiralia</taxon>
        <taxon>Lophotrochozoa</taxon>
        <taxon>Mollusca</taxon>
        <taxon>Bivalvia</taxon>
        <taxon>Autobranchia</taxon>
        <taxon>Pteriomorphia</taxon>
        <taxon>Pterioida</taxon>
        <taxon>Pterioidea</taxon>
        <taxon>Pteriidae</taxon>
        <taxon>Pinctada</taxon>
    </lineage>
</organism>
<dbReference type="Pfam" id="PF00024">
    <property type="entry name" value="PAN_1"/>
    <property type="match status" value="1"/>
</dbReference>
<sequence>MGRSLEGYILGIIPYISFEKCIEECLSRRRCLSLNYKQQFPICELNYETKSENSGKTFTVSKGTAYTEMTKWKKVCHF</sequence>
<dbReference type="InterPro" id="IPR003609">
    <property type="entry name" value="Pan_app"/>
</dbReference>
<keyword evidence="3" id="KW-1185">Reference proteome</keyword>
<evidence type="ECO:0000313" key="3">
    <source>
        <dbReference type="Proteomes" id="UP001186944"/>
    </source>
</evidence>
<accession>A0AA88XQJ0</accession>
<protein>
    <recommendedName>
        <fullName evidence="1">Apple domain-containing protein</fullName>
    </recommendedName>
</protein>
<comment type="caution">
    <text evidence="2">The sequence shown here is derived from an EMBL/GenBank/DDBJ whole genome shotgun (WGS) entry which is preliminary data.</text>
</comment>
<dbReference type="SUPFAM" id="SSF57414">
    <property type="entry name" value="Hairpin loop containing domain-like"/>
    <property type="match status" value="1"/>
</dbReference>
<proteinExistence type="predicted"/>
<dbReference type="EMBL" id="VSWD01000011">
    <property type="protein sequence ID" value="KAK3088584.1"/>
    <property type="molecule type" value="Genomic_DNA"/>
</dbReference>
<feature type="domain" description="Apple" evidence="1">
    <location>
        <begin position="1"/>
        <end position="71"/>
    </location>
</feature>
<reference evidence="2" key="1">
    <citation type="submission" date="2019-08" db="EMBL/GenBank/DDBJ databases">
        <title>The improved chromosome-level genome for the pearl oyster Pinctada fucata martensii using PacBio sequencing and Hi-C.</title>
        <authorList>
            <person name="Zheng Z."/>
        </authorList>
    </citation>
    <scope>NUCLEOTIDE SEQUENCE</scope>
    <source>
        <strain evidence="2">ZZ-2019</strain>
        <tissue evidence="2">Adductor muscle</tissue>
    </source>
</reference>